<name>A0AB33KBN8_9ACTN</name>
<comment type="similarity">
    <text evidence="6">Belongs to the ABC-2 integral membrane protein family.</text>
</comment>
<keyword evidence="6" id="KW-0813">Transport</keyword>
<evidence type="ECO:0000313" key="9">
    <source>
        <dbReference type="EMBL" id="BFP52082.1"/>
    </source>
</evidence>
<keyword evidence="3 6" id="KW-1133">Transmembrane helix</keyword>
<reference evidence="9" key="1">
    <citation type="submission" date="2024-07" db="EMBL/GenBank/DDBJ databases">
        <title>Complete genome sequences of cellulolytic bacteria, Kitasatospora sp. CMC57 and Streptomyces sp. CMC78, isolated from Japanese agricultural soil.</title>
        <authorList>
            <person name="Hashimoto T."/>
            <person name="Ito M."/>
            <person name="Iwamoto M."/>
            <person name="Fukahori D."/>
            <person name="Shoda T."/>
            <person name="Sakoda M."/>
            <person name="Morohoshi T."/>
            <person name="Mitsuboshi M."/>
            <person name="Nishizawa T."/>
        </authorList>
    </citation>
    <scope>NUCLEOTIDE SEQUENCE</scope>
    <source>
        <strain evidence="9">CMC78</strain>
    </source>
</reference>
<dbReference type="Pfam" id="PF01061">
    <property type="entry name" value="ABC2_membrane"/>
    <property type="match status" value="1"/>
</dbReference>
<evidence type="ECO:0000256" key="1">
    <source>
        <dbReference type="ARBA" id="ARBA00004141"/>
    </source>
</evidence>
<evidence type="ECO:0000256" key="2">
    <source>
        <dbReference type="ARBA" id="ARBA00022692"/>
    </source>
</evidence>
<gene>
    <name evidence="9" type="ORF">SCMC78_18890</name>
</gene>
<dbReference type="InterPro" id="IPR047817">
    <property type="entry name" value="ABC2_TM_bact-type"/>
</dbReference>
<dbReference type="GO" id="GO:0046677">
    <property type="term" value="P:response to antibiotic"/>
    <property type="evidence" value="ECO:0007669"/>
    <property type="project" value="UniProtKB-KW"/>
</dbReference>
<feature type="compositionally biased region" description="Pro residues" evidence="7">
    <location>
        <begin position="1"/>
        <end position="20"/>
    </location>
</feature>
<dbReference type="KEGG" id="stcm:SCMC78_18890"/>
<feature type="transmembrane region" description="Helical" evidence="6">
    <location>
        <begin position="86"/>
        <end position="108"/>
    </location>
</feature>
<dbReference type="InterPro" id="IPR013525">
    <property type="entry name" value="ABC2_TM"/>
</dbReference>
<comment type="subcellular location">
    <subcellularLocation>
        <location evidence="6">Cell membrane</location>
        <topology evidence="6">Multi-pass membrane protein</topology>
    </subcellularLocation>
    <subcellularLocation>
        <location evidence="1">Membrane</location>
        <topology evidence="1">Multi-pass membrane protein</topology>
    </subcellularLocation>
</comment>
<feature type="transmembrane region" description="Helical" evidence="6">
    <location>
        <begin position="196"/>
        <end position="217"/>
    </location>
</feature>
<sequence>MNPASTPTPAPTSVPTPPRTPQSAAPVRRRGPMAAVLLTETRLFLREPGSLFWILAFPTVLLVILGFVPAFKEADENLGGRRVIDLYVPVSVLLAMIMAGLQAMPPVLTVYRERGILRRMSTTPVRPSALLTAQITLHGAAALGSALLVVAVGRVGYGVALPGQLLGYALALLLAVAAVLSLGATICALSRTTKAATAVGSVAYLAMMFTAGVWVPVQAMPDTLRRVVQLTPFGAASQALDQAASGHWPSWAYLGVVALWTVVLGIAAGRLFRWQ</sequence>
<dbReference type="InterPro" id="IPR000412">
    <property type="entry name" value="ABC_2_transport"/>
</dbReference>
<dbReference type="GO" id="GO:0140359">
    <property type="term" value="F:ABC-type transporter activity"/>
    <property type="evidence" value="ECO:0007669"/>
    <property type="project" value="InterPro"/>
</dbReference>
<feature type="transmembrane region" description="Helical" evidence="6">
    <location>
        <begin position="129"/>
        <end position="153"/>
    </location>
</feature>
<dbReference type="PROSITE" id="PS51012">
    <property type="entry name" value="ABC_TM2"/>
    <property type="match status" value="1"/>
</dbReference>
<feature type="transmembrane region" description="Helical" evidence="6">
    <location>
        <begin position="51"/>
        <end position="71"/>
    </location>
</feature>
<dbReference type="InterPro" id="IPR052902">
    <property type="entry name" value="ABC-2_transporter"/>
</dbReference>
<feature type="transmembrane region" description="Helical" evidence="6">
    <location>
        <begin position="251"/>
        <end position="272"/>
    </location>
</feature>
<protein>
    <recommendedName>
        <fullName evidence="6">Transport permease protein</fullName>
    </recommendedName>
</protein>
<evidence type="ECO:0000256" key="5">
    <source>
        <dbReference type="ARBA" id="ARBA00023251"/>
    </source>
</evidence>
<evidence type="ECO:0000259" key="8">
    <source>
        <dbReference type="PROSITE" id="PS51012"/>
    </source>
</evidence>
<evidence type="ECO:0000256" key="7">
    <source>
        <dbReference type="SAM" id="MobiDB-lite"/>
    </source>
</evidence>
<dbReference type="GO" id="GO:0043190">
    <property type="term" value="C:ATP-binding cassette (ABC) transporter complex"/>
    <property type="evidence" value="ECO:0007669"/>
    <property type="project" value="InterPro"/>
</dbReference>
<evidence type="ECO:0000256" key="3">
    <source>
        <dbReference type="ARBA" id="ARBA00022989"/>
    </source>
</evidence>
<dbReference type="PRINTS" id="PR00164">
    <property type="entry name" value="ABC2TRNSPORT"/>
</dbReference>
<accession>A0AB33KBN8</accession>
<dbReference type="EMBL" id="AP035884">
    <property type="protein sequence ID" value="BFP52082.1"/>
    <property type="molecule type" value="Genomic_DNA"/>
</dbReference>
<evidence type="ECO:0000256" key="6">
    <source>
        <dbReference type="RuleBase" id="RU361157"/>
    </source>
</evidence>
<organism evidence="9">
    <name type="scientific">Streptomyces sp. CMC78</name>
    <dbReference type="NCBI Taxonomy" id="3231512"/>
    <lineage>
        <taxon>Bacteria</taxon>
        <taxon>Bacillati</taxon>
        <taxon>Actinomycetota</taxon>
        <taxon>Actinomycetes</taxon>
        <taxon>Kitasatosporales</taxon>
        <taxon>Streptomycetaceae</taxon>
        <taxon>Streptomyces</taxon>
    </lineage>
</organism>
<dbReference type="PIRSF" id="PIRSF006648">
    <property type="entry name" value="DrrB"/>
    <property type="match status" value="1"/>
</dbReference>
<keyword evidence="4 6" id="KW-0472">Membrane</keyword>
<keyword evidence="5" id="KW-0046">Antibiotic resistance</keyword>
<dbReference type="PANTHER" id="PTHR43027:SF2">
    <property type="entry name" value="TRANSPORT PERMEASE PROTEIN"/>
    <property type="match status" value="1"/>
</dbReference>
<feature type="region of interest" description="Disordered" evidence="7">
    <location>
        <begin position="1"/>
        <end position="28"/>
    </location>
</feature>
<feature type="domain" description="ABC transmembrane type-2" evidence="8">
    <location>
        <begin position="49"/>
        <end position="275"/>
    </location>
</feature>
<keyword evidence="6" id="KW-1003">Cell membrane</keyword>
<proteinExistence type="inferred from homology"/>
<dbReference type="PANTHER" id="PTHR43027">
    <property type="entry name" value="DOXORUBICIN RESISTANCE ABC TRANSPORTER PERMEASE PROTEIN DRRC-RELATED"/>
    <property type="match status" value="1"/>
</dbReference>
<dbReference type="AlphaFoldDB" id="A0AB33KBN8"/>
<evidence type="ECO:0000256" key="4">
    <source>
        <dbReference type="ARBA" id="ARBA00023136"/>
    </source>
</evidence>
<feature type="transmembrane region" description="Helical" evidence="6">
    <location>
        <begin position="165"/>
        <end position="189"/>
    </location>
</feature>
<keyword evidence="2 6" id="KW-0812">Transmembrane</keyword>